<dbReference type="OrthoDB" id="3235114at2759"/>
<dbReference type="InterPro" id="IPR040521">
    <property type="entry name" value="KDZ"/>
</dbReference>
<keyword evidence="3" id="KW-1185">Reference proteome</keyword>
<gene>
    <name evidence="2" type="ORF">BS47DRAFT_1373935</name>
</gene>
<evidence type="ECO:0000313" key="2">
    <source>
        <dbReference type="EMBL" id="KAF9507282.1"/>
    </source>
</evidence>
<dbReference type="EMBL" id="MU129085">
    <property type="protein sequence ID" value="KAF9507282.1"/>
    <property type="molecule type" value="Genomic_DNA"/>
</dbReference>
<evidence type="ECO:0000313" key="3">
    <source>
        <dbReference type="Proteomes" id="UP000886523"/>
    </source>
</evidence>
<comment type="caution">
    <text evidence="2">The sequence shown here is derived from an EMBL/GenBank/DDBJ whole genome shotgun (WGS) entry which is preliminary data.</text>
</comment>
<protein>
    <recommendedName>
        <fullName evidence="1">CxC2-like cysteine cluster KDZ transposase-associated domain-containing protein</fullName>
    </recommendedName>
</protein>
<proteinExistence type="predicted"/>
<dbReference type="Proteomes" id="UP000886523">
    <property type="component" value="Unassembled WGS sequence"/>
</dbReference>
<name>A0A9P6AK47_9AGAM</name>
<dbReference type="Pfam" id="PF18803">
    <property type="entry name" value="CxC2"/>
    <property type="match status" value="1"/>
</dbReference>
<sequence>MDWVPCCQEYLDSLLFLEGRGEALVVTGCPLCWEPGVSGVYRCNDCLGGALLCCKCTLAIHENLPLHNIQVWTGQMFEHASLRGLGLTVQLGHLAYQKCPVPVYASSSFIVIHMNGVHSVRVTFCGCSNAPHHCVQLLRRRWFPSTVLQPKSCATFEVLHQYQLLSLSSKISIHHFYDMLECLTDNTRISPSTGMQAGHGNDPSGVLGTASGELAVICPACPEPGVNLPEEWMNTPEEERFLYDGIYAIDANFRLKNRTRWAYFVDDQAYSTYLLKHTSQKDISSCAGFAALDHANTKKSDGLQVTGVGAVVCACHGLLRPNGIGDLQKGERFCNMDYIMFSSLQGTKLGHITISYDIFCQWITKLHCRLPLLPPEFQIDPNVTTLRGVIPKFHFGAHKPEGHAQFSLNWMLGVGRTDGEEMGSGCRHDTLDDIWSDLNYRKIMTLDKSQAQIHLELIEMERDSLYHGSVSLHDVSASAFVIMGLDIEDTQ</sequence>
<dbReference type="Pfam" id="PF18758">
    <property type="entry name" value="KDZ"/>
    <property type="match status" value="1"/>
</dbReference>
<feature type="domain" description="CxC2-like cysteine cluster KDZ transposase-associated" evidence="1">
    <location>
        <begin position="82"/>
        <end position="187"/>
    </location>
</feature>
<organism evidence="2 3">
    <name type="scientific">Hydnum rufescens UP504</name>
    <dbReference type="NCBI Taxonomy" id="1448309"/>
    <lineage>
        <taxon>Eukaryota</taxon>
        <taxon>Fungi</taxon>
        <taxon>Dikarya</taxon>
        <taxon>Basidiomycota</taxon>
        <taxon>Agaricomycotina</taxon>
        <taxon>Agaricomycetes</taxon>
        <taxon>Cantharellales</taxon>
        <taxon>Hydnaceae</taxon>
        <taxon>Hydnum</taxon>
    </lineage>
</organism>
<dbReference type="AlphaFoldDB" id="A0A9P6AK47"/>
<evidence type="ECO:0000259" key="1">
    <source>
        <dbReference type="Pfam" id="PF18803"/>
    </source>
</evidence>
<reference evidence="2" key="1">
    <citation type="journal article" date="2020" name="Nat. Commun.">
        <title>Large-scale genome sequencing of mycorrhizal fungi provides insights into the early evolution of symbiotic traits.</title>
        <authorList>
            <person name="Miyauchi S."/>
            <person name="Kiss E."/>
            <person name="Kuo A."/>
            <person name="Drula E."/>
            <person name="Kohler A."/>
            <person name="Sanchez-Garcia M."/>
            <person name="Morin E."/>
            <person name="Andreopoulos B."/>
            <person name="Barry K.W."/>
            <person name="Bonito G."/>
            <person name="Buee M."/>
            <person name="Carver A."/>
            <person name="Chen C."/>
            <person name="Cichocki N."/>
            <person name="Clum A."/>
            <person name="Culley D."/>
            <person name="Crous P.W."/>
            <person name="Fauchery L."/>
            <person name="Girlanda M."/>
            <person name="Hayes R.D."/>
            <person name="Keri Z."/>
            <person name="LaButti K."/>
            <person name="Lipzen A."/>
            <person name="Lombard V."/>
            <person name="Magnuson J."/>
            <person name="Maillard F."/>
            <person name="Murat C."/>
            <person name="Nolan M."/>
            <person name="Ohm R.A."/>
            <person name="Pangilinan J."/>
            <person name="Pereira M.F."/>
            <person name="Perotto S."/>
            <person name="Peter M."/>
            <person name="Pfister S."/>
            <person name="Riley R."/>
            <person name="Sitrit Y."/>
            <person name="Stielow J.B."/>
            <person name="Szollosi G."/>
            <person name="Zifcakova L."/>
            <person name="Stursova M."/>
            <person name="Spatafora J.W."/>
            <person name="Tedersoo L."/>
            <person name="Vaario L.M."/>
            <person name="Yamada A."/>
            <person name="Yan M."/>
            <person name="Wang P."/>
            <person name="Xu J."/>
            <person name="Bruns T."/>
            <person name="Baldrian P."/>
            <person name="Vilgalys R."/>
            <person name="Dunand C."/>
            <person name="Henrissat B."/>
            <person name="Grigoriev I.V."/>
            <person name="Hibbett D."/>
            <person name="Nagy L.G."/>
            <person name="Martin F.M."/>
        </authorList>
    </citation>
    <scope>NUCLEOTIDE SEQUENCE</scope>
    <source>
        <strain evidence="2">UP504</strain>
    </source>
</reference>
<dbReference type="InterPro" id="IPR041457">
    <property type="entry name" value="CxC2_KDZ-assoc"/>
</dbReference>
<accession>A0A9P6AK47</accession>